<sequence>MNNLAKSGSFGISGVAESINLFPFTTLRLRAGMSSQALEVWQWLLGQGLRGKDIVVSGDSAGGNLALALLLKLQAIGAELPAGAVLLSPWVEMLPFSSKSWRQNEAYDYIGQKTMMEEFVELYTAGADHQDPLVAPLHASLEELATLPPLWISVGGGELLRSSIEGFAFRVIQASGDVHLYVGPGMPHVYQLCFWAYRPPTVEQLPRCCWSCRMLCPHHCTSSAQDAGPVWESMDQASDDDDTESGDGDDHNAEGDKQDPDASSSTAPTKTSMLLGNVYDKEMEKVFTSCKTKHFYINATTLATKRARYYTAHIMTANKVLGKMKREEKKAQQERDKKDETEVTFTVMSQD</sequence>
<name>A0A1Q9CB81_SYMMI</name>
<proteinExistence type="inferred from homology"/>
<dbReference type="Proteomes" id="UP000186817">
    <property type="component" value="Unassembled WGS sequence"/>
</dbReference>
<dbReference type="GO" id="GO:0016787">
    <property type="term" value="F:hydrolase activity"/>
    <property type="evidence" value="ECO:0007669"/>
    <property type="project" value="UniProtKB-KW"/>
</dbReference>
<feature type="region of interest" description="Disordered" evidence="4">
    <location>
        <begin position="232"/>
        <end position="270"/>
    </location>
</feature>
<evidence type="ECO:0000256" key="3">
    <source>
        <dbReference type="PROSITE-ProRule" id="PRU10038"/>
    </source>
</evidence>
<comment type="similarity">
    <text evidence="1">Belongs to the 'GDXG' lipolytic enzyme family.</text>
</comment>
<keyword evidence="7" id="KW-1185">Reference proteome</keyword>
<organism evidence="6 7">
    <name type="scientific">Symbiodinium microadriaticum</name>
    <name type="common">Dinoflagellate</name>
    <name type="synonym">Zooxanthella microadriatica</name>
    <dbReference type="NCBI Taxonomy" id="2951"/>
    <lineage>
        <taxon>Eukaryota</taxon>
        <taxon>Sar</taxon>
        <taxon>Alveolata</taxon>
        <taxon>Dinophyceae</taxon>
        <taxon>Suessiales</taxon>
        <taxon>Symbiodiniaceae</taxon>
        <taxon>Symbiodinium</taxon>
    </lineage>
</organism>
<feature type="compositionally biased region" description="Polar residues" evidence="4">
    <location>
        <begin position="261"/>
        <end position="270"/>
    </location>
</feature>
<dbReference type="OrthoDB" id="408631at2759"/>
<dbReference type="PANTHER" id="PTHR48081:SF8">
    <property type="entry name" value="ALPHA_BETA HYDROLASE FOLD-3 DOMAIN-CONTAINING PROTEIN-RELATED"/>
    <property type="match status" value="1"/>
</dbReference>
<evidence type="ECO:0000256" key="2">
    <source>
        <dbReference type="ARBA" id="ARBA00022801"/>
    </source>
</evidence>
<keyword evidence="2" id="KW-0378">Hydrolase</keyword>
<dbReference type="InterPro" id="IPR013094">
    <property type="entry name" value="AB_hydrolase_3"/>
</dbReference>
<dbReference type="InterPro" id="IPR029058">
    <property type="entry name" value="AB_hydrolase_fold"/>
</dbReference>
<dbReference type="PANTHER" id="PTHR48081">
    <property type="entry name" value="AB HYDROLASE SUPERFAMILY PROTEIN C4A8.06C"/>
    <property type="match status" value="1"/>
</dbReference>
<feature type="active site" evidence="3">
    <location>
        <position position="60"/>
    </location>
</feature>
<feature type="compositionally biased region" description="Basic and acidic residues" evidence="4">
    <location>
        <begin position="325"/>
        <end position="341"/>
    </location>
</feature>
<dbReference type="Pfam" id="PF07859">
    <property type="entry name" value="Abhydrolase_3"/>
    <property type="match status" value="1"/>
</dbReference>
<dbReference type="InterPro" id="IPR050300">
    <property type="entry name" value="GDXG_lipolytic_enzyme"/>
</dbReference>
<feature type="domain" description="Alpha/beta hydrolase fold-3" evidence="5">
    <location>
        <begin position="36"/>
        <end position="191"/>
    </location>
</feature>
<evidence type="ECO:0000313" key="6">
    <source>
        <dbReference type="EMBL" id="OLP80193.1"/>
    </source>
</evidence>
<evidence type="ECO:0000256" key="4">
    <source>
        <dbReference type="SAM" id="MobiDB-lite"/>
    </source>
</evidence>
<feature type="compositionally biased region" description="Basic and acidic residues" evidence="4">
    <location>
        <begin position="248"/>
        <end position="260"/>
    </location>
</feature>
<evidence type="ECO:0000313" key="7">
    <source>
        <dbReference type="Proteomes" id="UP000186817"/>
    </source>
</evidence>
<protein>
    <submittedName>
        <fullName evidence="6">Esterase</fullName>
    </submittedName>
</protein>
<evidence type="ECO:0000259" key="5">
    <source>
        <dbReference type="Pfam" id="PF07859"/>
    </source>
</evidence>
<dbReference type="EMBL" id="LSRX01001406">
    <property type="protein sequence ID" value="OLP80193.1"/>
    <property type="molecule type" value="Genomic_DNA"/>
</dbReference>
<reference evidence="6 7" key="1">
    <citation type="submission" date="2016-02" db="EMBL/GenBank/DDBJ databases">
        <title>Genome analysis of coral dinoflagellate symbionts highlights evolutionary adaptations to a symbiotic lifestyle.</title>
        <authorList>
            <person name="Aranda M."/>
            <person name="Li Y."/>
            <person name="Liew Y.J."/>
            <person name="Baumgarten S."/>
            <person name="Simakov O."/>
            <person name="Wilson M."/>
            <person name="Piel J."/>
            <person name="Ashoor H."/>
            <person name="Bougouffa S."/>
            <person name="Bajic V.B."/>
            <person name="Ryu T."/>
            <person name="Ravasi T."/>
            <person name="Bayer T."/>
            <person name="Micklem G."/>
            <person name="Kim H."/>
            <person name="Bhak J."/>
            <person name="Lajeunesse T.C."/>
            <person name="Voolstra C.R."/>
        </authorList>
    </citation>
    <scope>NUCLEOTIDE SEQUENCE [LARGE SCALE GENOMIC DNA]</scope>
    <source>
        <strain evidence="6 7">CCMP2467</strain>
    </source>
</reference>
<dbReference type="InterPro" id="IPR033140">
    <property type="entry name" value="Lipase_GDXG_put_SER_AS"/>
</dbReference>
<dbReference type="Gene3D" id="3.40.50.1820">
    <property type="entry name" value="alpha/beta hydrolase"/>
    <property type="match status" value="1"/>
</dbReference>
<comment type="caution">
    <text evidence="6">The sequence shown here is derived from an EMBL/GenBank/DDBJ whole genome shotgun (WGS) entry which is preliminary data.</text>
</comment>
<accession>A0A1Q9CB81</accession>
<evidence type="ECO:0000256" key="1">
    <source>
        <dbReference type="ARBA" id="ARBA00010515"/>
    </source>
</evidence>
<dbReference type="AlphaFoldDB" id="A0A1Q9CB81"/>
<dbReference type="SUPFAM" id="SSF53474">
    <property type="entry name" value="alpha/beta-Hydrolases"/>
    <property type="match status" value="1"/>
</dbReference>
<dbReference type="PROSITE" id="PS01174">
    <property type="entry name" value="LIPASE_GDXG_SER"/>
    <property type="match status" value="1"/>
</dbReference>
<feature type="compositionally biased region" description="Acidic residues" evidence="4">
    <location>
        <begin position="237"/>
        <end position="247"/>
    </location>
</feature>
<gene>
    <name evidence="6" type="primary">est</name>
    <name evidence="6" type="ORF">AK812_SmicGene39429</name>
</gene>
<feature type="region of interest" description="Disordered" evidence="4">
    <location>
        <begin position="325"/>
        <end position="351"/>
    </location>
</feature>